<evidence type="ECO:0000256" key="2">
    <source>
        <dbReference type="ARBA" id="ARBA00023015"/>
    </source>
</evidence>
<keyword evidence="2" id="KW-0805">Transcription regulation</keyword>
<sequence length="305" mass="34151">MFELAQLRCFTMVATELNFRRAAERLHMTQPPLSRQIRLLEHQLGVSLFKRSTRSVCLTAAGRAFLIEASSLLERAEQATQRARRIAAGDLGSVALNFVANAVHGLLPRALNDLRERLPDIEVKLQEMTSFEQIEALRERRIDIGIVRTPVMQPGISSLSLLHEPFVLAVPRQHPLANQTLVRVRDLDAQPFILSSWQPFNELINGLLRTHNIQPRVVQELSSTLTILTLVNSGMGLALVPLGASRLRQDNLCFRPIDLPDGMHSTLHLAWREDDDNPACAAVRQALLSAAQLESHVLNEQDQGR</sequence>
<evidence type="ECO:0000313" key="6">
    <source>
        <dbReference type="EMBL" id="SNS30379.1"/>
    </source>
</evidence>
<keyword evidence="3" id="KW-0238">DNA-binding</keyword>
<proteinExistence type="inferred from homology"/>
<evidence type="ECO:0000256" key="4">
    <source>
        <dbReference type="ARBA" id="ARBA00023163"/>
    </source>
</evidence>
<dbReference type="SUPFAM" id="SSF46785">
    <property type="entry name" value="Winged helix' DNA-binding domain"/>
    <property type="match status" value="1"/>
</dbReference>
<dbReference type="Gene3D" id="3.40.190.10">
    <property type="entry name" value="Periplasmic binding protein-like II"/>
    <property type="match status" value="2"/>
</dbReference>
<dbReference type="EMBL" id="FZOG01000002">
    <property type="protein sequence ID" value="SNS30379.1"/>
    <property type="molecule type" value="Genomic_DNA"/>
</dbReference>
<dbReference type="GO" id="GO:0032993">
    <property type="term" value="C:protein-DNA complex"/>
    <property type="evidence" value="ECO:0007669"/>
    <property type="project" value="TreeGrafter"/>
</dbReference>
<dbReference type="Proteomes" id="UP000242915">
    <property type="component" value="Unassembled WGS sequence"/>
</dbReference>
<dbReference type="GO" id="GO:0003700">
    <property type="term" value="F:DNA-binding transcription factor activity"/>
    <property type="evidence" value="ECO:0007669"/>
    <property type="project" value="InterPro"/>
</dbReference>
<dbReference type="Pfam" id="PF03466">
    <property type="entry name" value="LysR_substrate"/>
    <property type="match status" value="1"/>
</dbReference>
<keyword evidence="4" id="KW-0804">Transcription</keyword>
<comment type="similarity">
    <text evidence="1">Belongs to the LysR transcriptional regulatory family.</text>
</comment>
<accession>A0A239DDF8</accession>
<dbReference type="AlphaFoldDB" id="A0A239DDF8"/>
<evidence type="ECO:0000259" key="5">
    <source>
        <dbReference type="PROSITE" id="PS50931"/>
    </source>
</evidence>
<protein>
    <submittedName>
        <fullName evidence="6">Transcriptional regulator, LysR family</fullName>
    </submittedName>
</protein>
<keyword evidence="7" id="KW-1185">Reference proteome</keyword>
<dbReference type="InterPro" id="IPR005119">
    <property type="entry name" value="LysR_subst-bd"/>
</dbReference>
<reference evidence="7" key="1">
    <citation type="submission" date="2017-06" db="EMBL/GenBank/DDBJ databases">
        <authorList>
            <person name="Varghese N."/>
            <person name="Submissions S."/>
        </authorList>
    </citation>
    <scope>NUCLEOTIDE SEQUENCE [LARGE SCALE GENOMIC DNA]</scope>
    <source>
        <strain evidence="7">CIP 108523</strain>
    </source>
</reference>
<evidence type="ECO:0000313" key="7">
    <source>
        <dbReference type="Proteomes" id="UP000242915"/>
    </source>
</evidence>
<evidence type="ECO:0000256" key="1">
    <source>
        <dbReference type="ARBA" id="ARBA00009437"/>
    </source>
</evidence>
<gene>
    <name evidence="6" type="ORF">SAMN05216255_2204</name>
</gene>
<dbReference type="Pfam" id="PF00126">
    <property type="entry name" value="HTH_1"/>
    <property type="match status" value="1"/>
</dbReference>
<dbReference type="FunFam" id="1.10.10.10:FF:000001">
    <property type="entry name" value="LysR family transcriptional regulator"/>
    <property type="match status" value="1"/>
</dbReference>
<evidence type="ECO:0000256" key="3">
    <source>
        <dbReference type="ARBA" id="ARBA00023125"/>
    </source>
</evidence>
<dbReference type="PANTHER" id="PTHR30346:SF0">
    <property type="entry name" value="HCA OPERON TRANSCRIPTIONAL ACTIVATOR HCAR"/>
    <property type="match status" value="1"/>
</dbReference>
<dbReference type="GO" id="GO:0003677">
    <property type="term" value="F:DNA binding"/>
    <property type="evidence" value="ECO:0007669"/>
    <property type="project" value="UniProtKB-KW"/>
</dbReference>
<dbReference type="InterPro" id="IPR000847">
    <property type="entry name" value="LysR_HTH_N"/>
</dbReference>
<organism evidence="6 7">
    <name type="scientific">Pseudomonas segetis</name>
    <dbReference type="NCBI Taxonomy" id="298908"/>
    <lineage>
        <taxon>Bacteria</taxon>
        <taxon>Pseudomonadati</taxon>
        <taxon>Pseudomonadota</taxon>
        <taxon>Gammaproteobacteria</taxon>
        <taxon>Pseudomonadales</taxon>
        <taxon>Pseudomonadaceae</taxon>
        <taxon>Pseudomonas</taxon>
    </lineage>
</organism>
<dbReference type="PRINTS" id="PR00039">
    <property type="entry name" value="HTHLYSR"/>
</dbReference>
<dbReference type="Gene3D" id="1.10.10.10">
    <property type="entry name" value="Winged helix-like DNA-binding domain superfamily/Winged helix DNA-binding domain"/>
    <property type="match status" value="1"/>
</dbReference>
<dbReference type="PANTHER" id="PTHR30346">
    <property type="entry name" value="TRANSCRIPTIONAL DUAL REGULATOR HCAR-RELATED"/>
    <property type="match status" value="1"/>
</dbReference>
<dbReference type="RefSeq" id="WP_089359753.1">
    <property type="nucleotide sequence ID" value="NZ_FZOG01000002.1"/>
</dbReference>
<dbReference type="InterPro" id="IPR036388">
    <property type="entry name" value="WH-like_DNA-bd_sf"/>
</dbReference>
<name>A0A239DDF8_9PSED</name>
<dbReference type="InterPro" id="IPR036390">
    <property type="entry name" value="WH_DNA-bd_sf"/>
</dbReference>
<dbReference type="PROSITE" id="PS50931">
    <property type="entry name" value="HTH_LYSR"/>
    <property type="match status" value="1"/>
</dbReference>
<dbReference type="SUPFAM" id="SSF53850">
    <property type="entry name" value="Periplasmic binding protein-like II"/>
    <property type="match status" value="1"/>
</dbReference>
<feature type="domain" description="HTH lysR-type" evidence="5">
    <location>
        <begin position="2"/>
        <end position="59"/>
    </location>
</feature>